<evidence type="ECO:0000313" key="2">
    <source>
        <dbReference type="EMBL" id="KIO23024.1"/>
    </source>
</evidence>
<accession>A0A0C3QDT2</accession>
<evidence type="ECO:0000259" key="1">
    <source>
        <dbReference type="Pfam" id="PF12937"/>
    </source>
</evidence>
<sequence>METNLPFELLSYIFLLLYTDPSVPRAKDDFENTHKLQSAMTVCKRWRHIVETTPALWTDIWLGHSPRPQRTTINQWLEYVEVQLNRSGNLPLNLNIMVECVVLEDALRVLNPHLSRCRWLGLRGPSEKDADQVKCSKLSVHTTLSAIHILLSSPFPALKFLSVDDISTWRLVRTDNDDLNRFVFVNAPNLISITSRCSALKVIVKCSHPPPFTPPSLQDLSLRGSWDDDPLIIPSDKLNLPNLKTLSLQTMDYVWQFLSALCAPQLENLVISCSLAYWPSAGELPTNISPLTHLRRLEWHTYSDSAGEEPSLHCLFRHSTSLVSFAYIFDADLEGPSEWAGSAGSGSGDANIGAILNILFEQKAAKLCPNLRSICFPSLNLDNVVRLIELRPALERISLQVRKTNDVIVTGAREEWRIKVDQMRWIKSQAEFVFPTLELPVALQQEDDVAWDPEGTTDIAEGV</sequence>
<evidence type="ECO:0000313" key="3">
    <source>
        <dbReference type="Proteomes" id="UP000054248"/>
    </source>
</evidence>
<dbReference type="HOGENOM" id="CLU_590782_0_0_1"/>
<dbReference type="EMBL" id="KN823094">
    <property type="protein sequence ID" value="KIO23024.1"/>
    <property type="molecule type" value="Genomic_DNA"/>
</dbReference>
<proteinExistence type="predicted"/>
<feature type="domain" description="F-box" evidence="1">
    <location>
        <begin position="4"/>
        <end position="60"/>
    </location>
</feature>
<dbReference type="SUPFAM" id="SSF52047">
    <property type="entry name" value="RNI-like"/>
    <property type="match status" value="1"/>
</dbReference>
<dbReference type="AlphaFoldDB" id="A0A0C3QDT2"/>
<dbReference type="Gene3D" id="3.80.10.10">
    <property type="entry name" value="Ribonuclease Inhibitor"/>
    <property type="match status" value="1"/>
</dbReference>
<keyword evidence="3" id="KW-1185">Reference proteome</keyword>
<dbReference type="SUPFAM" id="SSF81383">
    <property type="entry name" value="F-box domain"/>
    <property type="match status" value="1"/>
</dbReference>
<dbReference type="Pfam" id="PF12937">
    <property type="entry name" value="F-box-like"/>
    <property type="match status" value="1"/>
</dbReference>
<dbReference type="Gene3D" id="1.20.1280.50">
    <property type="match status" value="1"/>
</dbReference>
<dbReference type="Proteomes" id="UP000054248">
    <property type="component" value="Unassembled WGS sequence"/>
</dbReference>
<reference evidence="3" key="2">
    <citation type="submission" date="2015-01" db="EMBL/GenBank/DDBJ databases">
        <title>Evolutionary Origins and Diversification of the Mycorrhizal Mutualists.</title>
        <authorList>
            <consortium name="DOE Joint Genome Institute"/>
            <consortium name="Mycorrhizal Genomics Consortium"/>
            <person name="Kohler A."/>
            <person name="Kuo A."/>
            <person name="Nagy L.G."/>
            <person name="Floudas D."/>
            <person name="Copeland A."/>
            <person name="Barry K.W."/>
            <person name="Cichocki N."/>
            <person name="Veneault-Fourrey C."/>
            <person name="LaButti K."/>
            <person name="Lindquist E.A."/>
            <person name="Lipzen A."/>
            <person name="Lundell T."/>
            <person name="Morin E."/>
            <person name="Murat C."/>
            <person name="Riley R."/>
            <person name="Ohm R."/>
            <person name="Sun H."/>
            <person name="Tunlid A."/>
            <person name="Henrissat B."/>
            <person name="Grigoriev I.V."/>
            <person name="Hibbett D.S."/>
            <person name="Martin F."/>
        </authorList>
    </citation>
    <scope>NUCLEOTIDE SEQUENCE [LARGE SCALE GENOMIC DNA]</scope>
    <source>
        <strain evidence="3">MUT 4182</strain>
    </source>
</reference>
<dbReference type="InterPro" id="IPR001810">
    <property type="entry name" value="F-box_dom"/>
</dbReference>
<organism evidence="2 3">
    <name type="scientific">Tulasnella calospora MUT 4182</name>
    <dbReference type="NCBI Taxonomy" id="1051891"/>
    <lineage>
        <taxon>Eukaryota</taxon>
        <taxon>Fungi</taxon>
        <taxon>Dikarya</taxon>
        <taxon>Basidiomycota</taxon>
        <taxon>Agaricomycotina</taxon>
        <taxon>Agaricomycetes</taxon>
        <taxon>Cantharellales</taxon>
        <taxon>Tulasnellaceae</taxon>
        <taxon>Tulasnella</taxon>
    </lineage>
</organism>
<gene>
    <name evidence="2" type="ORF">M407DRAFT_27446</name>
</gene>
<reference evidence="2 3" key="1">
    <citation type="submission" date="2014-04" db="EMBL/GenBank/DDBJ databases">
        <authorList>
            <consortium name="DOE Joint Genome Institute"/>
            <person name="Kuo A."/>
            <person name="Girlanda M."/>
            <person name="Perotto S."/>
            <person name="Kohler A."/>
            <person name="Nagy L.G."/>
            <person name="Floudas D."/>
            <person name="Copeland A."/>
            <person name="Barry K.W."/>
            <person name="Cichocki N."/>
            <person name="Veneault-Fourrey C."/>
            <person name="LaButti K."/>
            <person name="Lindquist E.A."/>
            <person name="Lipzen A."/>
            <person name="Lundell T."/>
            <person name="Morin E."/>
            <person name="Murat C."/>
            <person name="Sun H."/>
            <person name="Tunlid A."/>
            <person name="Henrissat B."/>
            <person name="Grigoriev I.V."/>
            <person name="Hibbett D.S."/>
            <person name="Martin F."/>
            <person name="Nordberg H.P."/>
            <person name="Cantor M.N."/>
            <person name="Hua S.X."/>
        </authorList>
    </citation>
    <scope>NUCLEOTIDE SEQUENCE [LARGE SCALE GENOMIC DNA]</scope>
    <source>
        <strain evidence="2 3">MUT 4182</strain>
    </source>
</reference>
<dbReference type="InterPro" id="IPR032675">
    <property type="entry name" value="LRR_dom_sf"/>
</dbReference>
<dbReference type="OrthoDB" id="2269034at2759"/>
<name>A0A0C3QDT2_9AGAM</name>
<dbReference type="InterPro" id="IPR036047">
    <property type="entry name" value="F-box-like_dom_sf"/>
</dbReference>
<protein>
    <recommendedName>
        <fullName evidence="1">F-box domain-containing protein</fullName>
    </recommendedName>
</protein>